<comment type="catalytic activity">
    <reaction evidence="1">
        <text>ATP + protein L-histidine = ADP + protein N-phospho-L-histidine.</text>
        <dbReference type="EC" id="2.7.13.3"/>
    </reaction>
</comment>
<dbReference type="InterPro" id="IPR036890">
    <property type="entry name" value="HATPase_C_sf"/>
</dbReference>
<dbReference type="InterPro" id="IPR003594">
    <property type="entry name" value="HATPase_dom"/>
</dbReference>
<dbReference type="Gene3D" id="1.10.287.130">
    <property type="match status" value="1"/>
</dbReference>
<dbReference type="PANTHER" id="PTHR43065:SF49">
    <property type="entry name" value="HISTIDINE KINASE"/>
    <property type="match status" value="1"/>
</dbReference>
<sequence length="276" mass="29715">MERQLHEAQKMAALGRLSGGVAHDFNNLLTVIIGNAELLQASAGMDSALRQQVELMLHAGERGRLLTQRLLSFARREPLNPCRVDINALLGTSRGLLEASLGEQVGVRMRLVPGLWAAHVDPVQLESTIINLAINARDAMPEGGMLTIATSNVVVGDGSACQPSGLEPGHYVRIAVSDTGQGMTDEIRCHAFEPFFTTKSEGKGTGLGLSMVFGFVKRSGGHVTLASEPEGGTTVHLYLPGMEQEIRPTVDHQNRVAEPLAVMEALPRNRITDRAR</sequence>
<dbReference type="Gene3D" id="3.30.565.10">
    <property type="entry name" value="Histidine kinase-like ATPase, C-terminal domain"/>
    <property type="match status" value="1"/>
</dbReference>
<name>A0ABQ2YSP4_9GAMM</name>
<evidence type="ECO:0000259" key="4">
    <source>
        <dbReference type="PROSITE" id="PS50109"/>
    </source>
</evidence>
<gene>
    <name evidence="5" type="ORF">GCM10007160_22020</name>
</gene>
<dbReference type="PANTHER" id="PTHR43065">
    <property type="entry name" value="SENSOR HISTIDINE KINASE"/>
    <property type="match status" value="1"/>
</dbReference>
<accession>A0ABQ2YSP4</accession>
<dbReference type="SMART" id="SM00388">
    <property type="entry name" value="HisKA"/>
    <property type="match status" value="1"/>
</dbReference>
<evidence type="ECO:0000313" key="5">
    <source>
        <dbReference type="EMBL" id="GGX94076.1"/>
    </source>
</evidence>
<evidence type="ECO:0000313" key="6">
    <source>
        <dbReference type="Proteomes" id="UP000653056"/>
    </source>
</evidence>
<dbReference type="EMBL" id="BMXS01000010">
    <property type="protein sequence ID" value="GGX94076.1"/>
    <property type="molecule type" value="Genomic_DNA"/>
</dbReference>
<reference evidence="6" key="1">
    <citation type="journal article" date="2019" name="Int. J. Syst. Evol. Microbiol.">
        <title>The Global Catalogue of Microorganisms (GCM) 10K type strain sequencing project: providing services to taxonomists for standard genome sequencing and annotation.</title>
        <authorList>
            <consortium name="The Broad Institute Genomics Platform"/>
            <consortium name="The Broad Institute Genome Sequencing Center for Infectious Disease"/>
            <person name="Wu L."/>
            <person name="Ma J."/>
        </authorList>
    </citation>
    <scope>NUCLEOTIDE SEQUENCE [LARGE SCALE GENOMIC DNA]</scope>
    <source>
        <strain evidence="6">KCTC 22228</strain>
    </source>
</reference>
<comment type="caution">
    <text evidence="5">The sequence shown here is derived from an EMBL/GenBank/DDBJ whole genome shotgun (WGS) entry which is preliminary data.</text>
</comment>
<dbReference type="CDD" id="cd00082">
    <property type="entry name" value="HisKA"/>
    <property type="match status" value="1"/>
</dbReference>
<keyword evidence="6" id="KW-1185">Reference proteome</keyword>
<dbReference type="PROSITE" id="PS50109">
    <property type="entry name" value="HIS_KIN"/>
    <property type="match status" value="1"/>
</dbReference>
<dbReference type="InterPro" id="IPR005467">
    <property type="entry name" value="His_kinase_dom"/>
</dbReference>
<evidence type="ECO:0000256" key="3">
    <source>
        <dbReference type="ARBA" id="ARBA00022553"/>
    </source>
</evidence>
<dbReference type="SUPFAM" id="SSF55874">
    <property type="entry name" value="ATPase domain of HSP90 chaperone/DNA topoisomerase II/histidine kinase"/>
    <property type="match status" value="1"/>
</dbReference>
<dbReference type="InterPro" id="IPR003661">
    <property type="entry name" value="HisK_dim/P_dom"/>
</dbReference>
<dbReference type="InterPro" id="IPR036097">
    <property type="entry name" value="HisK_dim/P_sf"/>
</dbReference>
<dbReference type="InterPro" id="IPR004358">
    <property type="entry name" value="Sig_transdc_His_kin-like_C"/>
</dbReference>
<proteinExistence type="predicted"/>
<dbReference type="SUPFAM" id="SSF47384">
    <property type="entry name" value="Homodimeric domain of signal transducing histidine kinase"/>
    <property type="match status" value="1"/>
</dbReference>
<dbReference type="PRINTS" id="PR00344">
    <property type="entry name" value="BCTRLSENSOR"/>
</dbReference>
<dbReference type="SMART" id="SM00387">
    <property type="entry name" value="HATPase_c"/>
    <property type="match status" value="1"/>
</dbReference>
<dbReference type="Proteomes" id="UP000653056">
    <property type="component" value="Unassembled WGS sequence"/>
</dbReference>
<dbReference type="EC" id="2.7.13.3" evidence="2"/>
<protein>
    <recommendedName>
        <fullName evidence="2">histidine kinase</fullName>
        <ecNumber evidence="2">2.7.13.3</ecNumber>
    </recommendedName>
</protein>
<dbReference type="Pfam" id="PF02518">
    <property type="entry name" value="HATPase_c"/>
    <property type="match status" value="1"/>
</dbReference>
<keyword evidence="3" id="KW-0597">Phosphoprotein</keyword>
<organism evidence="5 6">
    <name type="scientific">Litchfieldella qijiaojingensis</name>
    <dbReference type="NCBI Taxonomy" id="980347"/>
    <lineage>
        <taxon>Bacteria</taxon>
        <taxon>Pseudomonadati</taxon>
        <taxon>Pseudomonadota</taxon>
        <taxon>Gammaproteobacteria</taxon>
        <taxon>Oceanospirillales</taxon>
        <taxon>Halomonadaceae</taxon>
        <taxon>Litchfieldella</taxon>
    </lineage>
</organism>
<dbReference type="Pfam" id="PF00512">
    <property type="entry name" value="HisKA"/>
    <property type="match status" value="1"/>
</dbReference>
<evidence type="ECO:0000256" key="1">
    <source>
        <dbReference type="ARBA" id="ARBA00000085"/>
    </source>
</evidence>
<evidence type="ECO:0000256" key="2">
    <source>
        <dbReference type="ARBA" id="ARBA00012438"/>
    </source>
</evidence>
<feature type="domain" description="Histidine kinase" evidence="4">
    <location>
        <begin position="20"/>
        <end position="243"/>
    </location>
</feature>